<gene>
    <name evidence="3" type="ORF">OIU83_10030</name>
</gene>
<feature type="transmembrane region" description="Helical" evidence="1">
    <location>
        <begin position="204"/>
        <end position="225"/>
    </location>
</feature>
<feature type="transmembrane region" description="Helical" evidence="1">
    <location>
        <begin position="272"/>
        <end position="292"/>
    </location>
</feature>
<protein>
    <submittedName>
        <fullName evidence="3">DUF418 domain-containing protein</fullName>
    </submittedName>
</protein>
<dbReference type="Pfam" id="PF04235">
    <property type="entry name" value="DUF418"/>
    <property type="match status" value="1"/>
</dbReference>
<organism evidence="3 4">
    <name type="scientific">Flavobacterium shii</name>
    <dbReference type="NCBI Taxonomy" id="2987687"/>
    <lineage>
        <taxon>Bacteria</taxon>
        <taxon>Pseudomonadati</taxon>
        <taxon>Bacteroidota</taxon>
        <taxon>Flavobacteriia</taxon>
        <taxon>Flavobacteriales</taxon>
        <taxon>Flavobacteriaceae</taxon>
        <taxon>Flavobacterium</taxon>
    </lineage>
</organism>
<comment type="caution">
    <text evidence="3">The sequence shown here is derived from an EMBL/GenBank/DDBJ whole genome shotgun (WGS) entry which is preliminary data.</text>
</comment>
<keyword evidence="1" id="KW-1133">Transmembrane helix</keyword>
<keyword evidence="1" id="KW-0472">Membrane</keyword>
<dbReference type="EMBL" id="JAOZEW010000009">
    <property type="protein sequence ID" value="MCV9927991.1"/>
    <property type="molecule type" value="Genomic_DNA"/>
</dbReference>
<feature type="transmembrane region" description="Helical" evidence="1">
    <location>
        <begin position="98"/>
        <end position="119"/>
    </location>
</feature>
<evidence type="ECO:0000313" key="4">
    <source>
        <dbReference type="Proteomes" id="UP001151079"/>
    </source>
</evidence>
<keyword evidence="1" id="KW-0812">Transmembrane</keyword>
<feature type="transmembrane region" description="Helical" evidence="1">
    <location>
        <begin position="140"/>
        <end position="158"/>
    </location>
</feature>
<dbReference type="Proteomes" id="UP001151079">
    <property type="component" value="Unassembled WGS sequence"/>
</dbReference>
<dbReference type="RefSeq" id="WP_264206121.1">
    <property type="nucleotide sequence ID" value="NZ_JAOZEW010000009.1"/>
</dbReference>
<feature type="transmembrane region" description="Helical" evidence="1">
    <location>
        <begin position="339"/>
        <end position="361"/>
    </location>
</feature>
<name>A0A9X2ZB70_9FLAO</name>
<evidence type="ECO:0000313" key="3">
    <source>
        <dbReference type="EMBL" id="MCV9927991.1"/>
    </source>
</evidence>
<evidence type="ECO:0000256" key="1">
    <source>
        <dbReference type="SAM" id="Phobius"/>
    </source>
</evidence>
<feature type="transmembrane region" description="Helical" evidence="1">
    <location>
        <begin position="67"/>
        <end position="86"/>
    </location>
</feature>
<dbReference type="InterPro" id="IPR007349">
    <property type="entry name" value="DUF418"/>
</dbReference>
<dbReference type="PANTHER" id="PTHR30590">
    <property type="entry name" value="INNER MEMBRANE PROTEIN"/>
    <property type="match status" value="1"/>
</dbReference>
<sequence length="402" mass="46526">MTNSYRPIELGKRTAILDILRGWAILGVAIGNYSGLPHIHSTHEPENSMLSEILTNFDQFFFSGKSWTLLTILFGYGFAILINNIASKGKNPVTFFSWRMLLLFVLAFINSCFWFGDILKDYAFLGLVLLLFYKCSAKKLSIICAVLVLIIPFFMAYLKGFNFERINIISNPEYLKLYYSGNWLDFFKFNLLASYYQQIISPGYAIIGHIVMLACMLFGVVLQKLDFFNRLNKMKKLLIYILIISLIIAVITGIAFYYGIENKADFLKFFQPYYWFILSTMIFIATGICLLYENGKLKTIFKYFSAGGKMTLTNYITQNVLAAFIFSGIGLGIRNPLPYWFYFSLAVSVFIVQLFISKWWLSKYNYGPIEWLWRCGSYRQLFPFKKPVQNNVIIETNTKIAE</sequence>
<feature type="transmembrane region" description="Helical" evidence="1">
    <location>
        <begin position="237"/>
        <end position="260"/>
    </location>
</feature>
<accession>A0A9X2ZB70</accession>
<keyword evidence="4" id="KW-1185">Reference proteome</keyword>
<dbReference type="InterPro" id="IPR052529">
    <property type="entry name" value="Bact_Transport_Assoc"/>
</dbReference>
<dbReference type="PANTHER" id="PTHR30590:SF3">
    <property type="entry name" value="HYPOTHETICAL MEMBRANE SPANNING PROTEIN"/>
    <property type="match status" value="1"/>
</dbReference>
<proteinExistence type="predicted"/>
<reference evidence="3" key="1">
    <citation type="submission" date="2022-10" db="EMBL/GenBank/DDBJ databases">
        <title>Two novel species of Flavobacterium.</title>
        <authorList>
            <person name="Liu Q."/>
            <person name="Xin Y.-H."/>
        </authorList>
    </citation>
    <scope>NUCLEOTIDE SEQUENCE</scope>
    <source>
        <strain evidence="3">LS1R49</strain>
    </source>
</reference>
<dbReference type="AlphaFoldDB" id="A0A9X2ZB70"/>
<feature type="domain" description="DUF418" evidence="2">
    <location>
        <begin position="224"/>
        <end position="379"/>
    </location>
</feature>
<evidence type="ECO:0000259" key="2">
    <source>
        <dbReference type="Pfam" id="PF04235"/>
    </source>
</evidence>
<feature type="transmembrane region" description="Helical" evidence="1">
    <location>
        <begin position="312"/>
        <end position="333"/>
    </location>
</feature>